<proteinExistence type="predicted"/>
<evidence type="ECO:0000313" key="2">
    <source>
        <dbReference type="Proteomes" id="UP000197019"/>
    </source>
</evidence>
<reference evidence="1 2" key="1">
    <citation type="submission" date="2017-06" db="EMBL/GenBank/DDBJ databases">
        <title>Genome Sequencing of the methanotroph Methylovulum psychrotolerants str. HV10-M2 isolated from a high-altitude environment.</title>
        <authorList>
            <person name="Mateos-Rivera A."/>
        </authorList>
    </citation>
    <scope>NUCLEOTIDE SEQUENCE [LARGE SCALE GENOMIC DNA]</scope>
    <source>
        <strain evidence="1 2">HV10_M2</strain>
    </source>
</reference>
<accession>A0A1Z4BZ23</accession>
<sequence>MGRTAPTAALKSLGGNTVPDYPNQLLFNLFSSPSTTTSIIMGHNANGLAEWKNKKYKPPYNIATSSPQSA</sequence>
<dbReference type="AlphaFoldDB" id="A0A1Z4BZ23"/>
<evidence type="ECO:0000313" key="1">
    <source>
        <dbReference type="EMBL" id="ASF46546.1"/>
    </source>
</evidence>
<dbReference type="EMBL" id="CP022129">
    <property type="protein sequence ID" value="ASF46546.1"/>
    <property type="molecule type" value="Genomic_DNA"/>
</dbReference>
<dbReference type="Proteomes" id="UP000197019">
    <property type="component" value="Chromosome"/>
</dbReference>
<name>A0A1Z4BZ23_9GAMM</name>
<organism evidence="1 2">
    <name type="scientific">Methylovulum psychrotolerans</name>
    <dbReference type="NCBI Taxonomy" id="1704499"/>
    <lineage>
        <taxon>Bacteria</taxon>
        <taxon>Pseudomonadati</taxon>
        <taxon>Pseudomonadota</taxon>
        <taxon>Gammaproteobacteria</taxon>
        <taxon>Methylococcales</taxon>
        <taxon>Methylococcaceae</taxon>
        <taxon>Methylovulum</taxon>
    </lineage>
</organism>
<protein>
    <submittedName>
        <fullName evidence="1">Uncharacterized protein</fullName>
    </submittedName>
</protein>
<dbReference type="KEGG" id="mpsy:CEK71_10950"/>
<keyword evidence="2" id="KW-1185">Reference proteome</keyword>
<gene>
    <name evidence="1" type="ORF">CEK71_10950</name>
</gene>